<gene>
    <name evidence="1" type="ORF">OUY18_13240</name>
</gene>
<dbReference type="EMBL" id="JAPOHA010000018">
    <property type="protein sequence ID" value="MCY1715213.1"/>
    <property type="molecule type" value="Genomic_DNA"/>
</dbReference>
<reference evidence="1 2" key="1">
    <citation type="submission" date="2022-11" db="EMBL/GenBank/DDBJ databases">
        <authorList>
            <person name="Caiyu Z."/>
        </authorList>
    </citation>
    <scope>NUCLEOTIDE SEQUENCE [LARGE SCALE GENOMIC DNA]</scope>
    <source>
        <strain evidence="1 2">YR-4</strain>
    </source>
</reference>
<evidence type="ECO:0000313" key="2">
    <source>
        <dbReference type="Proteomes" id="UP001082703"/>
    </source>
</evidence>
<dbReference type="Proteomes" id="UP001082703">
    <property type="component" value="Unassembled WGS sequence"/>
</dbReference>
<protein>
    <recommendedName>
        <fullName evidence="3">Sigma-70 family RNA polymerase sigma factor</fullName>
    </recommendedName>
</protein>
<organism evidence="1 2">
    <name type="scientific">Caproiciproducens galactitolivorans</name>
    <dbReference type="NCBI Taxonomy" id="642589"/>
    <lineage>
        <taxon>Bacteria</taxon>
        <taxon>Bacillati</taxon>
        <taxon>Bacillota</taxon>
        <taxon>Clostridia</taxon>
        <taxon>Eubacteriales</taxon>
        <taxon>Acutalibacteraceae</taxon>
        <taxon>Caproiciproducens</taxon>
    </lineage>
</organism>
<name>A0ABT4BZ42_9FIRM</name>
<evidence type="ECO:0000313" key="1">
    <source>
        <dbReference type="EMBL" id="MCY1715213.1"/>
    </source>
</evidence>
<dbReference type="RefSeq" id="WP_268059250.1">
    <property type="nucleotide sequence ID" value="NZ_JAPOHA010000018.1"/>
</dbReference>
<evidence type="ECO:0008006" key="3">
    <source>
        <dbReference type="Google" id="ProtNLM"/>
    </source>
</evidence>
<accession>A0ABT4BZ42</accession>
<keyword evidence="2" id="KW-1185">Reference proteome</keyword>
<proteinExistence type="predicted"/>
<sequence length="146" mass="16663">MDKIDSLKQCEAIRAEIKQIEKDISDLSRKAWAFTTDAVVGSSLEEPYQPHNIAISGYAPAPEDAREIQARKNKLGKFRLKLLREQNAAEDFLQTIPNSADRVILRGYYIDGKQWKDVAADLTESTGRDYSEDAVKKRAQRFFKKL</sequence>
<comment type="caution">
    <text evidence="1">The sequence shown here is derived from an EMBL/GenBank/DDBJ whole genome shotgun (WGS) entry which is preliminary data.</text>
</comment>